<feature type="compositionally biased region" description="Basic and acidic residues" evidence="1">
    <location>
        <begin position="181"/>
        <end position="191"/>
    </location>
</feature>
<protein>
    <submittedName>
        <fullName evidence="2">Uncharacterized protein</fullName>
    </submittedName>
</protein>
<reference evidence="2 3" key="1">
    <citation type="submission" date="2020-06" db="EMBL/GenBank/DDBJ databases">
        <title>Genome mining for natural products.</title>
        <authorList>
            <person name="Zhang B."/>
            <person name="Shi J."/>
            <person name="Ge H."/>
        </authorList>
    </citation>
    <scope>NUCLEOTIDE SEQUENCE [LARGE SCALE GENOMIC DNA]</scope>
    <source>
        <strain evidence="2 3">NA00687</strain>
    </source>
</reference>
<name>A0A7H8NGH9_9ACTN</name>
<feature type="region of interest" description="Disordered" evidence="1">
    <location>
        <begin position="181"/>
        <end position="228"/>
    </location>
</feature>
<accession>A0A7H8NGH9</accession>
<dbReference type="AlphaFoldDB" id="A0A7H8NGH9"/>
<dbReference type="RefSeq" id="WP_176165319.1">
    <property type="nucleotide sequence ID" value="NZ_CP054929.1"/>
</dbReference>
<evidence type="ECO:0000256" key="1">
    <source>
        <dbReference type="SAM" id="MobiDB-lite"/>
    </source>
</evidence>
<gene>
    <name evidence="2" type="ORF">HUT08_33285</name>
</gene>
<dbReference type="Proteomes" id="UP000509303">
    <property type="component" value="Chromosome"/>
</dbReference>
<organism evidence="2 3">
    <name type="scientific">Streptomyces buecherae</name>
    <dbReference type="NCBI Taxonomy" id="2763006"/>
    <lineage>
        <taxon>Bacteria</taxon>
        <taxon>Bacillati</taxon>
        <taxon>Actinomycetota</taxon>
        <taxon>Actinomycetes</taxon>
        <taxon>Kitasatosporales</taxon>
        <taxon>Streptomycetaceae</taxon>
        <taxon>Streptomyces</taxon>
    </lineage>
</organism>
<evidence type="ECO:0000313" key="3">
    <source>
        <dbReference type="Proteomes" id="UP000509303"/>
    </source>
</evidence>
<evidence type="ECO:0000313" key="2">
    <source>
        <dbReference type="EMBL" id="QKW53614.1"/>
    </source>
</evidence>
<keyword evidence="3" id="KW-1185">Reference proteome</keyword>
<proteinExistence type="predicted"/>
<dbReference type="EMBL" id="CP054929">
    <property type="protein sequence ID" value="QKW53614.1"/>
    <property type="molecule type" value="Genomic_DNA"/>
</dbReference>
<sequence length="228" mass="25026">MPTPYRSPTPDENPLAWRRHIPTLVVAAARIKQVSDAWDTTTPAFRNHGGRFADMRHGASEAEVKRNAQAWEHVEVFLDHGPEVLVGVRHTAKGADYVEGAISEDLRRLRGIDTTLERAGQIRTEWDQVMALMDASLPGSQELYASRAQEIRNAEGWRYAKELAYQGPALVRVADYLAGRADSEPSSRAERAQVALKRSGPDSGNHAVSTAATPTPPTASPAVARRSR</sequence>